<dbReference type="EMBL" id="LLYA01000112">
    <property type="protein sequence ID" value="KRR27634.1"/>
    <property type="molecule type" value="Genomic_DNA"/>
</dbReference>
<dbReference type="AlphaFoldDB" id="A0A0R3N5H9"/>
<feature type="chain" id="PRO_5006444984" evidence="1">
    <location>
        <begin position="29"/>
        <end position="97"/>
    </location>
</feature>
<feature type="signal peptide" evidence="1">
    <location>
        <begin position="1"/>
        <end position="28"/>
    </location>
</feature>
<name>A0A0R3N5H9_9BRAD</name>
<evidence type="ECO:0000256" key="1">
    <source>
        <dbReference type="SAM" id="SignalP"/>
    </source>
</evidence>
<protein>
    <submittedName>
        <fullName evidence="2">Uncharacterized protein</fullName>
    </submittedName>
</protein>
<keyword evidence="1" id="KW-0732">Signal</keyword>
<comment type="caution">
    <text evidence="2">The sequence shown here is derived from an EMBL/GenBank/DDBJ whole genome shotgun (WGS) entry which is preliminary data.</text>
</comment>
<gene>
    <name evidence="2" type="ORF">CQ13_04425</name>
</gene>
<proteinExistence type="predicted"/>
<sequence length="97" mass="10307">MKARSNLLSAVGLAAAGWLGLGSGTASAQTIYVDPYPAAWSPGPYVVRQTVIAPPVPIVRKRTVVVTRAPYLPAPVYRAPLPPYGYIAEVDYLAPGW</sequence>
<organism evidence="2 3">
    <name type="scientific">Bradyrhizobium retamae</name>
    <dbReference type="NCBI Taxonomy" id="1300035"/>
    <lineage>
        <taxon>Bacteria</taxon>
        <taxon>Pseudomonadati</taxon>
        <taxon>Pseudomonadota</taxon>
        <taxon>Alphaproteobacteria</taxon>
        <taxon>Hyphomicrobiales</taxon>
        <taxon>Nitrobacteraceae</taxon>
        <taxon>Bradyrhizobium</taxon>
    </lineage>
</organism>
<keyword evidence="3" id="KW-1185">Reference proteome</keyword>
<reference evidence="2 3" key="1">
    <citation type="submission" date="2014-03" db="EMBL/GenBank/DDBJ databases">
        <title>Bradyrhizobium valentinum sp. nov., isolated from effective nodules of Lupinus mariae-josephae, a lupine endemic of basic-lime soils in Eastern Spain.</title>
        <authorList>
            <person name="Duran D."/>
            <person name="Rey L."/>
            <person name="Navarro A."/>
            <person name="Busquets A."/>
            <person name="Imperial J."/>
            <person name="Ruiz-Argueso T."/>
        </authorList>
    </citation>
    <scope>NUCLEOTIDE SEQUENCE [LARGE SCALE GENOMIC DNA]</scope>
    <source>
        <strain evidence="2 3">Ro19</strain>
    </source>
</reference>
<dbReference type="RefSeq" id="WP_057843481.1">
    <property type="nucleotide sequence ID" value="NZ_LLYA01000112.1"/>
</dbReference>
<evidence type="ECO:0000313" key="3">
    <source>
        <dbReference type="Proteomes" id="UP000052023"/>
    </source>
</evidence>
<evidence type="ECO:0000313" key="2">
    <source>
        <dbReference type="EMBL" id="KRR27634.1"/>
    </source>
</evidence>
<dbReference type="Proteomes" id="UP000052023">
    <property type="component" value="Unassembled WGS sequence"/>
</dbReference>
<accession>A0A0R3N5H9</accession>